<dbReference type="OrthoDB" id="1467485at2"/>
<protein>
    <submittedName>
        <fullName evidence="3">PorT family protein</fullName>
    </submittedName>
</protein>
<dbReference type="EMBL" id="QKTW01000023">
    <property type="protein sequence ID" value="PZF71532.1"/>
    <property type="molecule type" value="Genomic_DNA"/>
</dbReference>
<feature type="chain" id="PRO_5015860345" evidence="1">
    <location>
        <begin position="29"/>
        <end position="240"/>
    </location>
</feature>
<keyword evidence="1" id="KW-0732">Signal</keyword>
<evidence type="ECO:0000313" key="3">
    <source>
        <dbReference type="EMBL" id="PZF71532.1"/>
    </source>
</evidence>
<reference evidence="3 4" key="1">
    <citation type="submission" date="2018-06" db="EMBL/GenBank/DDBJ databases">
        <title>Mucibacter soli gen. nov., sp. nov., a new member of the family Chitinophagaceae producing mucin.</title>
        <authorList>
            <person name="Kim M.-K."/>
            <person name="Park S."/>
            <person name="Kim T.-S."/>
            <person name="Joung Y."/>
            <person name="Han J.-H."/>
            <person name="Kim S.B."/>
        </authorList>
    </citation>
    <scope>NUCLEOTIDE SEQUENCE [LARGE SCALE GENOMIC DNA]</scope>
    <source>
        <strain evidence="3 4">R1-15</strain>
    </source>
</reference>
<proteinExistence type="predicted"/>
<accession>A0A2W2AD19</accession>
<dbReference type="Pfam" id="PF13568">
    <property type="entry name" value="OMP_b-brl_2"/>
    <property type="match status" value="1"/>
</dbReference>
<dbReference type="AlphaFoldDB" id="A0A2W2AD19"/>
<keyword evidence="4" id="KW-1185">Reference proteome</keyword>
<evidence type="ECO:0000259" key="2">
    <source>
        <dbReference type="Pfam" id="PF13568"/>
    </source>
</evidence>
<feature type="domain" description="Outer membrane protein beta-barrel" evidence="2">
    <location>
        <begin position="44"/>
        <end position="210"/>
    </location>
</feature>
<comment type="caution">
    <text evidence="3">The sequence shown here is derived from an EMBL/GenBank/DDBJ whole genome shotgun (WGS) entry which is preliminary data.</text>
</comment>
<name>A0A2W2AD19_9BACT</name>
<feature type="signal peptide" evidence="1">
    <location>
        <begin position="1"/>
        <end position="28"/>
    </location>
</feature>
<sequence length="240" mass="27777">MKLLSSFRSLGQLLVIAGICFCSSKANAQRYILNMPEHDQKPYYFGITFGMNFSEYQIRYNQSFAETDTFKKIQPKWSPGFNLGLMANLRLNKRFDLRTVPSLSFAEKKLDYTDPQFSDAEIQKSIESIYIHLPLQVKFKSDRIKNFRFYAMAGGKFDYDLAANARSRRNDEFLKVKPVDLGYEIGFGFEFYNANFIFSPEIKLSQGLVNQLYNDRSLPLTNAIDQINTRMIVISLHLEG</sequence>
<gene>
    <name evidence="3" type="ORF">DN068_17990</name>
</gene>
<evidence type="ECO:0000256" key="1">
    <source>
        <dbReference type="SAM" id="SignalP"/>
    </source>
</evidence>
<dbReference type="Proteomes" id="UP000248745">
    <property type="component" value="Unassembled WGS sequence"/>
</dbReference>
<organism evidence="3 4">
    <name type="scientific">Taibaiella soli</name>
    <dbReference type="NCBI Taxonomy" id="1649169"/>
    <lineage>
        <taxon>Bacteria</taxon>
        <taxon>Pseudomonadati</taxon>
        <taxon>Bacteroidota</taxon>
        <taxon>Chitinophagia</taxon>
        <taxon>Chitinophagales</taxon>
        <taxon>Chitinophagaceae</taxon>
        <taxon>Taibaiella</taxon>
    </lineage>
</organism>
<dbReference type="RefSeq" id="WP_111000335.1">
    <property type="nucleotide sequence ID" value="NZ_QKTW01000023.1"/>
</dbReference>
<dbReference type="InterPro" id="IPR025665">
    <property type="entry name" value="Beta-barrel_OMP_2"/>
</dbReference>
<evidence type="ECO:0000313" key="4">
    <source>
        <dbReference type="Proteomes" id="UP000248745"/>
    </source>
</evidence>